<name>A0A160TND9_9ZZZZ</name>
<reference evidence="10" key="1">
    <citation type="submission" date="2015-10" db="EMBL/GenBank/DDBJ databases">
        <authorList>
            <person name="Gilbert D.G."/>
        </authorList>
    </citation>
    <scope>NUCLEOTIDE SEQUENCE</scope>
</reference>
<dbReference type="NCBIfam" id="TIGR00229">
    <property type="entry name" value="sensory_box"/>
    <property type="match status" value="2"/>
</dbReference>
<dbReference type="Gene3D" id="3.30.565.10">
    <property type="entry name" value="Histidine kinase-like ATPase, C-terminal domain"/>
    <property type="match status" value="1"/>
</dbReference>
<evidence type="ECO:0000256" key="3">
    <source>
        <dbReference type="ARBA" id="ARBA00022553"/>
    </source>
</evidence>
<keyword evidence="4" id="KW-0808">Transferase</keyword>
<dbReference type="Pfam" id="PF02518">
    <property type="entry name" value="HATPase_c"/>
    <property type="match status" value="1"/>
</dbReference>
<feature type="transmembrane region" description="Helical" evidence="6">
    <location>
        <begin position="145"/>
        <end position="169"/>
    </location>
</feature>
<dbReference type="SUPFAM" id="SSF47384">
    <property type="entry name" value="Homodimeric domain of signal transducing histidine kinase"/>
    <property type="match status" value="1"/>
</dbReference>
<keyword evidence="6" id="KW-0472">Membrane</keyword>
<feature type="domain" description="PAS" evidence="8">
    <location>
        <begin position="396"/>
        <end position="467"/>
    </location>
</feature>
<keyword evidence="6" id="KW-0812">Transmembrane</keyword>
<dbReference type="InterPro" id="IPR035965">
    <property type="entry name" value="PAS-like_dom_sf"/>
</dbReference>
<dbReference type="InterPro" id="IPR013767">
    <property type="entry name" value="PAS_fold"/>
</dbReference>
<dbReference type="InterPro" id="IPR001610">
    <property type="entry name" value="PAC"/>
</dbReference>
<evidence type="ECO:0000256" key="1">
    <source>
        <dbReference type="ARBA" id="ARBA00000085"/>
    </source>
</evidence>
<evidence type="ECO:0000259" key="9">
    <source>
        <dbReference type="PROSITE" id="PS50113"/>
    </source>
</evidence>
<feature type="transmembrane region" description="Helical" evidence="6">
    <location>
        <begin position="215"/>
        <end position="237"/>
    </location>
</feature>
<comment type="catalytic activity">
    <reaction evidence="1">
        <text>ATP + protein L-histidine = ADP + protein N-phospho-L-histidine.</text>
        <dbReference type="EC" id="2.7.13.3"/>
    </reaction>
</comment>
<dbReference type="InterPro" id="IPR004358">
    <property type="entry name" value="Sig_transdc_His_kin-like_C"/>
</dbReference>
<organism evidence="10">
    <name type="scientific">hydrothermal vent metagenome</name>
    <dbReference type="NCBI Taxonomy" id="652676"/>
    <lineage>
        <taxon>unclassified sequences</taxon>
        <taxon>metagenomes</taxon>
        <taxon>ecological metagenomes</taxon>
    </lineage>
</organism>
<dbReference type="InterPro" id="IPR005467">
    <property type="entry name" value="His_kinase_dom"/>
</dbReference>
<dbReference type="Gene3D" id="3.30.450.20">
    <property type="entry name" value="PAS domain"/>
    <property type="match status" value="3"/>
</dbReference>
<dbReference type="PANTHER" id="PTHR43304:SF1">
    <property type="entry name" value="PAC DOMAIN-CONTAINING PROTEIN"/>
    <property type="match status" value="1"/>
</dbReference>
<feature type="domain" description="PAS" evidence="8">
    <location>
        <begin position="524"/>
        <end position="594"/>
    </location>
</feature>
<dbReference type="SMART" id="SM00086">
    <property type="entry name" value="PAC"/>
    <property type="match status" value="3"/>
</dbReference>
<gene>
    <name evidence="10" type="ORF">MGWOODY_Smn1340</name>
</gene>
<dbReference type="EC" id="2.7.13.3" evidence="2"/>
<dbReference type="InterPro" id="IPR003594">
    <property type="entry name" value="HATPase_dom"/>
</dbReference>
<dbReference type="SMART" id="SM00091">
    <property type="entry name" value="PAS"/>
    <property type="match status" value="3"/>
</dbReference>
<protein>
    <recommendedName>
        <fullName evidence="2">histidine kinase</fullName>
        <ecNumber evidence="2">2.7.13.3</ecNumber>
    </recommendedName>
</protein>
<dbReference type="Pfam" id="PF13426">
    <property type="entry name" value="PAS_9"/>
    <property type="match status" value="1"/>
</dbReference>
<evidence type="ECO:0000256" key="4">
    <source>
        <dbReference type="ARBA" id="ARBA00022679"/>
    </source>
</evidence>
<dbReference type="SUPFAM" id="SSF55785">
    <property type="entry name" value="PYP-like sensor domain (PAS domain)"/>
    <property type="match status" value="3"/>
</dbReference>
<dbReference type="PROSITE" id="PS50112">
    <property type="entry name" value="PAS"/>
    <property type="match status" value="3"/>
</dbReference>
<dbReference type="SUPFAM" id="SSF55874">
    <property type="entry name" value="ATPase domain of HSP90 chaperone/DNA topoisomerase II/histidine kinase"/>
    <property type="match status" value="1"/>
</dbReference>
<dbReference type="GO" id="GO:0006355">
    <property type="term" value="P:regulation of DNA-templated transcription"/>
    <property type="evidence" value="ECO:0007669"/>
    <property type="project" value="InterPro"/>
</dbReference>
<dbReference type="InterPro" id="IPR036097">
    <property type="entry name" value="HisK_dim/P_sf"/>
</dbReference>
<dbReference type="InterPro" id="IPR052162">
    <property type="entry name" value="Sensor_kinase/Photoreceptor"/>
</dbReference>
<dbReference type="InterPro" id="IPR000700">
    <property type="entry name" value="PAS-assoc_C"/>
</dbReference>
<feature type="transmembrane region" description="Helical" evidence="6">
    <location>
        <begin position="249"/>
        <end position="267"/>
    </location>
</feature>
<dbReference type="CDD" id="cd00130">
    <property type="entry name" value="PAS"/>
    <property type="match status" value="1"/>
</dbReference>
<feature type="domain" description="PAS" evidence="8">
    <location>
        <begin position="276"/>
        <end position="325"/>
    </location>
</feature>
<feature type="transmembrane region" description="Helical" evidence="6">
    <location>
        <begin position="70"/>
        <end position="93"/>
    </location>
</feature>
<feature type="transmembrane region" description="Helical" evidence="6">
    <location>
        <begin position="45"/>
        <end position="63"/>
    </location>
</feature>
<proteinExistence type="predicted"/>
<feature type="domain" description="PAC" evidence="9">
    <location>
        <begin position="471"/>
        <end position="523"/>
    </location>
</feature>
<dbReference type="PROSITE" id="PS50109">
    <property type="entry name" value="HIS_KIN"/>
    <property type="match status" value="1"/>
</dbReference>
<dbReference type="Pfam" id="PF08447">
    <property type="entry name" value="PAS_3"/>
    <property type="match status" value="1"/>
</dbReference>
<dbReference type="PROSITE" id="PS50113">
    <property type="entry name" value="PAC"/>
    <property type="match status" value="2"/>
</dbReference>
<dbReference type="Pfam" id="PF00989">
    <property type="entry name" value="PAS"/>
    <property type="match status" value="1"/>
</dbReference>
<accession>A0A160TND9</accession>
<dbReference type="Gene3D" id="1.10.287.130">
    <property type="match status" value="1"/>
</dbReference>
<keyword evidence="3" id="KW-0597">Phosphoprotein</keyword>
<dbReference type="AlphaFoldDB" id="A0A160TND9"/>
<keyword evidence="6" id="KW-1133">Transmembrane helix</keyword>
<evidence type="ECO:0000313" key="10">
    <source>
        <dbReference type="EMBL" id="CUS46825.1"/>
    </source>
</evidence>
<evidence type="ECO:0000256" key="6">
    <source>
        <dbReference type="SAM" id="Phobius"/>
    </source>
</evidence>
<dbReference type="InterPro" id="IPR003661">
    <property type="entry name" value="HisK_dim/P_dom"/>
</dbReference>
<feature type="transmembrane region" description="Helical" evidence="6">
    <location>
        <begin position="113"/>
        <end position="133"/>
    </location>
</feature>
<dbReference type="InterPro" id="IPR036890">
    <property type="entry name" value="HATPase_C_sf"/>
</dbReference>
<dbReference type="PRINTS" id="PR00344">
    <property type="entry name" value="BCTRLSENSOR"/>
</dbReference>
<evidence type="ECO:0000256" key="5">
    <source>
        <dbReference type="ARBA" id="ARBA00022777"/>
    </source>
</evidence>
<evidence type="ECO:0000256" key="2">
    <source>
        <dbReference type="ARBA" id="ARBA00012438"/>
    </source>
</evidence>
<feature type="domain" description="Histidine kinase" evidence="7">
    <location>
        <begin position="671"/>
        <end position="887"/>
    </location>
</feature>
<dbReference type="CDD" id="cd00082">
    <property type="entry name" value="HisKA"/>
    <property type="match status" value="1"/>
</dbReference>
<dbReference type="SMART" id="SM00387">
    <property type="entry name" value="HATPase_c"/>
    <property type="match status" value="1"/>
</dbReference>
<dbReference type="InterPro" id="IPR013655">
    <property type="entry name" value="PAS_fold_3"/>
</dbReference>
<dbReference type="InterPro" id="IPR000014">
    <property type="entry name" value="PAS"/>
</dbReference>
<evidence type="ECO:0000259" key="7">
    <source>
        <dbReference type="PROSITE" id="PS50109"/>
    </source>
</evidence>
<dbReference type="PANTHER" id="PTHR43304">
    <property type="entry name" value="PHYTOCHROME-LIKE PROTEIN CPH1"/>
    <property type="match status" value="1"/>
</dbReference>
<feature type="domain" description="PAC" evidence="9">
    <location>
        <begin position="342"/>
        <end position="395"/>
    </location>
</feature>
<evidence type="ECO:0000259" key="8">
    <source>
        <dbReference type="PROSITE" id="PS50112"/>
    </source>
</evidence>
<dbReference type="EMBL" id="CZQE01000398">
    <property type="protein sequence ID" value="CUS46825.1"/>
    <property type="molecule type" value="Genomic_DNA"/>
</dbReference>
<keyword evidence="5 10" id="KW-0418">Kinase</keyword>
<dbReference type="GO" id="GO:0000155">
    <property type="term" value="F:phosphorelay sensor kinase activity"/>
    <property type="evidence" value="ECO:0007669"/>
    <property type="project" value="InterPro"/>
</dbReference>
<sequence length="895" mass="98294">MLKTRVVAGGFILLALLLVMASFGGWVIDNDILKTFGIPGFPIRPWAAVGFAFLALAAAAPILEKRRLATLLAVAPTVIATWTMLRYMGAIQIELYHPFFPNQLARTGLRYPGLPSIGAAFSLLLLSFAVLLIPHRSRRIDDVSILLAGTALLAAVAGIIIILLLPAQAGASAEFLSSLPDSLISISIAFALIIPRSERAWITILSGGGEEWRSFRRAIPAILILPILPSLVATGIVRHKLLSDLGADVAVVTGNILIVGGLLAWATSRMLQQQGELSYLARALDTSNVALVFPNGVIAHWSVGCERLYGYSREEAVGQRKYELLRTRCAGGKRPDLLLMGSEYEQELIETHRDGSEIHVIERQQPADMPDRESMIILKLLDITERVHAEAALRASEQRLALAMAAHEVGVFEWDVASGAFHWSPGTEQRLGFENGTMRDFESWRALMLPEDEQSVLDTITEAVASRADKFSFRYRLRPVDGLSRSIEGSSQCIYDDEGNLVRTVGVCLETTERDAREAALRAREAQLRSILETVPEAMVVIDEHGDIQNFSSTAERIWGYRADEVLGRNFTMLATEEEGQRYATALRNYVETGKTTAVGRTVPGTGLTADGRVFPAEIEVGIARSGGELRVTMFFTDISERLVTEERMSDLNNELAHLARQGAMSELAADLAHELNQPLAAVSNLVATARMMTERGGDPPAIIDLLRMGGEQTLRAGEIIRRMRAFMAKRDVDMQAESLAELVRDTVDLVMVGTRPFDTRLDFDFDPAAPRIFADRVQVQQVLVNLLRNAIEALRDLPRAKRRISIRSRRLNDAMVEIELSDNGPGIPAEILDNLYERFSTTKPESGMGIGLSISRRIVEAHGGTLVGENLPGHGASFRFTLPVAEDNPGEERA</sequence>